<accession>A0A1F5E080</accession>
<name>A0A1F5E080_9BACT</name>
<feature type="transmembrane region" description="Helical" evidence="1">
    <location>
        <begin position="36"/>
        <end position="54"/>
    </location>
</feature>
<reference evidence="2 3" key="1">
    <citation type="journal article" date="2016" name="Nat. Commun.">
        <title>Thousands of microbial genomes shed light on interconnected biogeochemical processes in an aquifer system.</title>
        <authorList>
            <person name="Anantharaman K."/>
            <person name="Brown C.T."/>
            <person name="Hug L.A."/>
            <person name="Sharon I."/>
            <person name="Castelle C.J."/>
            <person name="Probst A.J."/>
            <person name="Thomas B.C."/>
            <person name="Singh A."/>
            <person name="Wilkins M.J."/>
            <person name="Karaoz U."/>
            <person name="Brodie E.L."/>
            <person name="Williams K.H."/>
            <person name="Hubbard S.S."/>
            <person name="Banfield J.F."/>
        </authorList>
    </citation>
    <scope>NUCLEOTIDE SEQUENCE [LARGE SCALE GENOMIC DNA]</scope>
</reference>
<dbReference type="AlphaFoldDB" id="A0A1F5E080"/>
<feature type="transmembrane region" description="Helical" evidence="1">
    <location>
        <begin position="60"/>
        <end position="81"/>
    </location>
</feature>
<sequence>MPEIKTIISLFAVLLSIVGYIPYLRDTVKGKTKPHVYSWFIWTLLTGIVYGLQVGSGAGVGSWVTLAVTIIGFVVFLFGMYNGEKDITATDSVFFILSLVALFLWLIAKQPILSVILVSLIDMLGFAPTIRKSWNKPYSETLFTYELGAFRHGLSFFALQNYNIVTWLYPITWALANALFSGMLILRRRQLR</sequence>
<feature type="transmembrane region" description="Helical" evidence="1">
    <location>
        <begin position="88"/>
        <end position="106"/>
    </location>
</feature>
<keyword evidence="1" id="KW-0812">Transmembrane</keyword>
<feature type="transmembrane region" description="Helical" evidence="1">
    <location>
        <begin position="167"/>
        <end position="186"/>
    </location>
</feature>
<comment type="caution">
    <text evidence="2">The sequence shown here is derived from an EMBL/GenBank/DDBJ whole genome shotgun (WGS) entry which is preliminary data.</text>
</comment>
<proteinExistence type="predicted"/>
<evidence type="ECO:0000313" key="3">
    <source>
        <dbReference type="Proteomes" id="UP000176364"/>
    </source>
</evidence>
<keyword evidence="1" id="KW-0472">Membrane</keyword>
<organism evidence="2 3">
    <name type="scientific">Candidatus Beckwithbacteria bacterium RIFCSPLOWO2_02_FULL_47_23</name>
    <dbReference type="NCBI Taxonomy" id="1797463"/>
    <lineage>
        <taxon>Bacteria</taxon>
        <taxon>Candidatus Beckwithiibacteriota</taxon>
    </lineage>
</organism>
<feature type="transmembrane region" description="Helical" evidence="1">
    <location>
        <begin position="6"/>
        <end position="24"/>
    </location>
</feature>
<keyword evidence="1" id="KW-1133">Transmembrane helix</keyword>
<evidence type="ECO:0000256" key="1">
    <source>
        <dbReference type="SAM" id="Phobius"/>
    </source>
</evidence>
<evidence type="ECO:0000313" key="2">
    <source>
        <dbReference type="EMBL" id="OGD60782.1"/>
    </source>
</evidence>
<dbReference type="Proteomes" id="UP000176364">
    <property type="component" value="Unassembled WGS sequence"/>
</dbReference>
<protein>
    <submittedName>
        <fullName evidence="2">Uncharacterized protein</fullName>
    </submittedName>
</protein>
<dbReference type="EMBL" id="MEZQ01000020">
    <property type="protein sequence ID" value="OGD60782.1"/>
    <property type="molecule type" value="Genomic_DNA"/>
</dbReference>
<gene>
    <name evidence="2" type="ORF">A3I57_03830</name>
</gene>